<evidence type="ECO:0000313" key="2">
    <source>
        <dbReference type="EMBL" id="PSN72595.1"/>
    </source>
</evidence>
<feature type="compositionally biased region" description="Pro residues" evidence="1">
    <location>
        <begin position="97"/>
        <end position="112"/>
    </location>
</feature>
<sequence length="112" mass="12625">MAARQPWLARQAILHWQCAGRARQGRTTPWHPLTLDSSLCLSLLLSRLLSPPPSRSRASLRARQRGPRQAHNRDHPPVQGRAYLRNQPELLMQRNPLPRPSSGPLPSPSLPL</sequence>
<accession>A0A2T2P4J3</accession>
<dbReference type="Proteomes" id="UP000240883">
    <property type="component" value="Unassembled WGS sequence"/>
</dbReference>
<gene>
    <name evidence="2" type="ORF">BS50DRAFT_255366</name>
</gene>
<dbReference type="EMBL" id="KZ678130">
    <property type="protein sequence ID" value="PSN72595.1"/>
    <property type="molecule type" value="Genomic_DNA"/>
</dbReference>
<protein>
    <submittedName>
        <fullName evidence="2">Uncharacterized protein</fullName>
    </submittedName>
</protein>
<evidence type="ECO:0000313" key="3">
    <source>
        <dbReference type="Proteomes" id="UP000240883"/>
    </source>
</evidence>
<reference evidence="2 3" key="1">
    <citation type="journal article" date="2018" name="Front. Microbiol.">
        <title>Genome-Wide Analysis of Corynespora cassiicola Leaf Fall Disease Putative Effectors.</title>
        <authorList>
            <person name="Lopez D."/>
            <person name="Ribeiro S."/>
            <person name="Label P."/>
            <person name="Fumanal B."/>
            <person name="Venisse J.S."/>
            <person name="Kohler A."/>
            <person name="de Oliveira R.R."/>
            <person name="Labutti K."/>
            <person name="Lipzen A."/>
            <person name="Lail K."/>
            <person name="Bauer D."/>
            <person name="Ohm R.A."/>
            <person name="Barry K.W."/>
            <person name="Spatafora J."/>
            <person name="Grigoriev I.V."/>
            <person name="Martin F.M."/>
            <person name="Pujade-Renaud V."/>
        </authorList>
    </citation>
    <scope>NUCLEOTIDE SEQUENCE [LARGE SCALE GENOMIC DNA]</scope>
    <source>
        <strain evidence="2 3">Philippines</strain>
    </source>
</reference>
<organism evidence="2 3">
    <name type="scientific">Corynespora cassiicola Philippines</name>
    <dbReference type="NCBI Taxonomy" id="1448308"/>
    <lineage>
        <taxon>Eukaryota</taxon>
        <taxon>Fungi</taxon>
        <taxon>Dikarya</taxon>
        <taxon>Ascomycota</taxon>
        <taxon>Pezizomycotina</taxon>
        <taxon>Dothideomycetes</taxon>
        <taxon>Pleosporomycetidae</taxon>
        <taxon>Pleosporales</taxon>
        <taxon>Corynesporascaceae</taxon>
        <taxon>Corynespora</taxon>
    </lineage>
</organism>
<evidence type="ECO:0000256" key="1">
    <source>
        <dbReference type="SAM" id="MobiDB-lite"/>
    </source>
</evidence>
<feature type="region of interest" description="Disordered" evidence="1">
    <location>
        <begin position="49"/>
        <end position="112"/>
    </location>
</feature>
<keyword evidence="3" id="KW-1185">Reference proteome</keyword>
<dbReference type="AlphaFoldDB" id="A0A2T2P4J3"/>
<proteinExistence type="predicted"/>
<name>A0A2T2P4J3_CORCC</name>
<feature type="compositionally biased region" description="Basic residues" evidence="1">
    <location>
        <begin position="58"/>
        <end position="70"/>
    </location>
</feature>